<dbReference type="GO" id="GO:0043328">
    <property type="term" value="P:protein transport to vacuole involved in ubiquitin-dependent protein catabolic process via the multivesicular body sorting pathway"/>
    <property type="evidence" value="ECO:0007669"/>
    <property type="project" value="TreeGrafter"/>
</dbReference>
<dbReference type="Pfam" id="PF04157">
    <property type="entry name" value="EAP30"/>
    <property type="match status" value="1"/>
</dbReference>
<dbReference type="PANTHER" id="PTHR12806">
    <property type="entry name" value="EAP30 SUBUNIT OF ELL COMPLEX"/>
    <property type="match status" value="1"/>
</dbReference>
<organism evidence="2 3">
    <name type="scientific">Babesia divergens</name>
    <dbReference type="NCBI Taxonomy" id="32595"/>
    <lineage>
        <taxon>Eukaryota</taxon>
        <taxon>Sar</taxon>
        <taxon>Alveolata</taxon>
        <taxon>Apicomplexa</taxon>
        <taxon>Aconoidasida</taxon>
        <taxon>Piroplasmida</taxon>
        <taxon>Babesiidae</taxon>
        <taxon>Babesia</taxon>
    </lineage>
</organism>
<dbReference type="Gene3D" id="1.10.10.10">
    <property type="entry name" value="Winged helix-like DNA-binding domain superfamily/Winged helix DNA-binding domain"/>
    <property type="match status" value="2"/>
</dbReference>
<dbReference type="InterPro" id="IPR036390">
    <property type="entry name" value="WH_DNA-bd_sf"/>
</dbReference>
<proteinExistence type="inferred from homology"/>
<dbReference type="SUPFAM" id="SSF46785">
    <property type="entry name" value="Winged helix' DNA-binding domain"/>
    <property type="match status" value="2"/>
</dbReference>
<dbReference type="AlphaFoldDB" id="A0AAD9LLU3"/>
<dbReference type="EMBL" id="JAHBMH010000007">
    <property type="protein sequence ID" value="KAK1939804.1"/>
    <property type="molecule type" value="Genomic_DNA"/>
</dbReference>
<keyword evidence="3" id="KW-1185">Reference proteome</keyword>
<accession>A0AAD9LLU3</accession>
<evidence type="ECO:0000256" key="1">
    <source>
        <dbReference type="ARBA" id="ARBA00009834"/>
    </source>
</evidence>
<dbReference type="InterPro" id="IPR040608">
    <property type="entry name" value="Snf8/Vps36"/>
</dbReference>
<evidence type="ECO:0000313" key="3">
    <source>
        <dbReference type="Proteomes" id="UP001195914"/>
    </source>
</evidence>
<sequence length="235" mass="27002">MRRGIGVSRTLNAQEKQEKWDILAEELAKESLETYSEIADEFRKKLRSFVGKYKKLIHDDPAFRLEFLEMCDLMGVDPLLQSSGQWARMLGLSSFYAELTVRVLDVCLQTRAMNGGCCEMTQMLEAFPKHLRITEADVMRCINTCAPFGENSIKTMRINDKTIILTSPLVMGNEHRQLFETAAALKRGITVEDVTELCGWPTQKVMGVLNYFIQQQVVWVDQADDNTYYWFACLF</sequence>
<dbReference type="PANTHER" id="PTHR12806:SF0">
    <property type="entry name" value="VACUOLAR-SORTING PROTEIN SNF8"/>
    <property type="match status" value="1"/>
</dbReference>
<dbReference type="InterPro" id="IPR016689">
    <property type="entry name" value="ESCRT-2_cplx_Snf8"/>
</dbReference>
<comment type="caution">
    <text evidence="2">The sequence shown here is derived from an EMBL/GenBank/DDBJ whole genome shotgun (WGS) entry which is preliminary data.</text>
</comment>
<reference evidence="2" key="1">
    <citation type="journal article" date="2014" name="Nucleic Acids Res.">
        <title>The evolutionary dynamics of variant antigen genes in Babesia reveal a history of genomic innovation underlying host-parasite interaction.</title>
        <authorList>
            <person name="Jackson A.P."/>
            <person name="Otto T.D."/>
            <person name="Darby A."/>
            <person name="Ramaprasad A."/>
            <person name="Xia D."/>
            <person name="Echaide I.E."/>
            <person name="Farber M."/>
            <person name="Gahlot S."/>
            <person name="Gamble J."/>
            <person name="Gupta D."/>
            <person name="Gupta Y."/>
            <person name="Jackson L."/>
            <person name="Malandrin L."/>
            <person name="Malas T.B."/>
            <person name="Moussa E."/>
            <person name="Nair M."/>
            <person name="Reid A.J."/>
            <person name="Sanders M."/>
            <person name="Sharma J."/>
            <person name="Tracey A."/>
            <person name="Quail M.A."/>
            <person name="Weir W."/>
            <person name="Wastling J.M."/>
            <person name="Hall N."/>
            <person name="Willadsen P."/>
            <person name="Lingelbach K."/>
            <person name="Shiels B."/>
            <person name="Tait A."/>
            <person name="Berriman M."/>
            <person name="Allred D.R."/>
            <person name="Pain A."/>
        </authorList>
    </citation>
    <scope>NUCLEOTIDE SEQUENCE</scope>
    <source>
        <strain evidence="2">1802A</strain>
    </source>
</reference>
<dbReference type="Gene3D" id="6.10.140.180">
    <property type="match status" value="1"/>
</dbReference>
<dbReference type="GO" id="GO:0000814">
    <property type="term" value="C:ESCRT II complex"/>
    <property type="evidence" value="ECO:0007669"/>
    <property type="project" value="InterPro"/>
</dbReference>
<evidence type="ECO:0000313" key="2">
    <source>
        <dbReference type="EMBL" id="KAK1939804.1"/>
    </source>
</evidence>
<name>A0AAD9LLU3_BABDI</name>
<reference evidence="2" key="2">
    <citation type="submission" date="2021-05" db="EMBL/GenBank/DDBJ databases">
        <authorList>
            <person name="Pain A."/>
        </authorList>
    </citation>
    <scope>NUCLEOTIDE SEQUENCE</scope>
    <source>
        <strain evidence="2">1802A</strain>
    </source>
</reference>
<dbReference type="Proteomes" id="UP001195914">
    <property type="component" value="Unassembled WGS sequence"/>
</dbReference>
<dbReference type="InterPro" id="IPR036388">
    <property type="entry name" value="WH-like_DNA-bd_sf"/>
</dbReference>
<comment type="similarity">
    <text evidence="1">Belongs to the SNF8 family.</text>
</comment>
<gene>
    <name evidence="2" type="ORF">X943_003459</name>
</gene>
<protein>
    <submittedName>
        <fullName evidence="2">Vacuolar-sorting protein SNF8</fullName>
    </submittedName>
</protein>